<feature type="region of interest" description="Disordered" evidence="1">
    <location>
        <begin position="1"/>
        <end position="20"/>
    </location>
</feature>
<dbReference type="OrthoDB" id="323926at2"/>
<reference evidence="3" key="1">
    <citation type="submission" date="2016-12" db="EMBL/GenBank/DDBJ databases">
        <authorList>
            <person name="Meng X."/>
        </authorList>
    </citation>
    <scope>NUCLEOTIDE SEQUENCE [LARGE SCALE GENOMIC DNA]</scope>
    <source>
        <strain evidence="3">DSM 19116</strain>
    </source>
</reference>
<accession>A0A1Q5Q1U6</accession>
<evidence type="ECO:0000256" key="1">
    <source>
        <dbReference type="SAM" id="MobiDB-lite"/>
    </source>
</evidence>
<evidence type="ECO:0000313" key="2">
    <source>
        <dbReference type="EMBL" id="OKL53844.1"/>
    </source>
</evidence>
<evidence type="ECO:0000313" key="3">
    <source>
        <dbReference type="Proteomes" id="UP000185628"/>
    </source>
</evidence>
<comment type="caution">
    <text evidence="2">The sequence shown here is derived from an EMBL/GenBank/DDBJ whole genome shotgun (WGS) entry which is preliminary data.</text>
</comment>
<name>A0A1Q5Q1U6_9ACTO</name>
<dbReference type="EMBL" id="MQVR01000037">
    <property type="protein sequence ID" value="OKL53844.1"/>
    <property type="molecule type" value="Genomic_DNA"/>
</dbReference>
<gene>
    <name evidence="2" type="ORF">BSZ39_07270</name>
</gene>
<keyword evidence="3" id="KW-1185">Reference proteome</keyword>
<sequence length="77" mass="8547">MHVVDESGPTRRGGSDDGYRTLKLLPTYRDRDGMPTALTRENWDDVRHAIANAGGESKVGVALAQFFDLYENDNPLP</sequence>
<dbReference type="Proteomes" id="UP000185628">
    <property type="component" value="Unassembled WGS sequence"/>
</dbReference>
<organism evidence="2 3">
    <name type="scientific">Bowdeniella nasicola</name>
    <dbReference type="NCBI Taxonomy" id="208480"/>
    <lineage>
        <taxon>Bacteria</taxon>
        <taxon>Bacillati</taxon>
        <taxon>Actinomycetota</taxon>
        <taxon>Actinomycetes</taxon>
        <taxon>Actinomycetales</taxon>
        <taxon>Actinomycetaceae</taxon>
        <taxon>Bowdeniella</taxon>
    </lineage>
</organism>
<proteinExistence type="predicted"/>
<protein>
    <submittedName>
        <fullName evidence="2">Uncharacterized protein</fullName>
    </submittedName>
</protein>
<dbReference type="AlphaFoldDB" id="A0A1Q5Q1U6"/>
<dbReference type="RefSeq" id="WP_073716704.1">
    <property type="nucleotide sequence ID" value="NZ_MQVR01000037.1"/>
</dbReference>